<dbReference type="RefSeq" id="WP_252797354.1">
    <property type="nucleotide sequence ID" value="NZ_CP097118.1"/>
</dbReference>
<keyword evidence="5 8" id="KW-0274">FAD</keyword>
<dbReference type="PANTHER" id="PTHR45754:SF3">
    <property type="entry name" value="METHYLENETETRAHYDROFOLATE REDUCTASE (NADPH)"/>
    <property type="match status" value="1"/>
</dbReference>
<accession>A0ABY5BT07</accession>
<keyword evidence="10" id="KW-1185">Reference proteome</keyword>
<dbReference type="EMBL" id="CP097118">
    <property type="protein sequence ID" value="USS88065.1"/>
    <property type="molecule type" value="Genomic_DNA"/>
</dbReference>
<comment type="similarity">
    <text evidence="3 8">Belongs to the methylenetetrahydrofolate reductase family.</text>
</comment>
<dbReference type="PANTHER" id="PTHR45754">
    <property type="entry name" value="METHYLENETETRAHYDROFOLATE REDUCTASE"/>
    <property type="match status" value="1"/>
</dbReference>
<evidence type="ECO:0000256" key="7">
    <source>
        <dbReference type="ARBA" id="ARBA00048628"/>
    </source>
</evidence>
<evidence type="ECO:0000256" key="4">
    <source>
        <dbReference type="ARBA" id="ARBA00022630"/>
    </source>
</evidence>
<name>A0ABY5BT07_9LACO</name>
<evidence type="ECO:0000256" key="6">
    <source>
        <dbReference type="ARBA" id="ARBA00023002"/>
    </source>
</evidence>
<dbReference type="Gene3D" id="3.20.20.220">
    <property type="match status" value="1"/>
</dbReference>
<proteinExistence type="inferred from homology"/>
<comment type="cofactor">
    <cofactor evidence="1 8">
        <name>FAD</name>
        <dbReference type="ChEBI" id="CHEBI:57692"/>
    </cofactor>
</comment>
<comment type="pathway">
    <text evidence="2 8">One-carbon metabolism; tetrahydrofolate interconversion.</text>
</comment>
<dbReference type="CDD" id="cd00537">
    <property type="entry name" value="MTHFR"/>
    <property type="match status" value="1"/>
</dbReference>
<evidence type="ECO:0000313" key="10">
    <source>
        <dbReference type="Proteomes" id="UP001057025"/>
    </source>
</evidence>
<evidence type="ECO:0000256" key="8">
    <source>
        <dbReference type="RuleBase" id="RU003862"/>
    </source>
</evidence>
<comment type="catalytic activity">
    <reaction evidence="7">
        <text>(6S)-5-methyl-5,6,7,8-tetrahydrofolate + NAD(+) = (6R)-5,10-methylene-5,6,7,8-tetrahydrofolate + NADH + H(+)</text>
        <dbReference type="Rhea" id="RHEA:19821"/>
        <dbReference type="ChEBI" id="CHEBI:15378"/>
        <dbReference type="ChEBI" id="CHEBI:15636"/>
        <dbReference type="ChEBI" id="CHEBI:18608"/>
        <dbReference type="ChEBI" id="CHEBI:57540"/>
        <dbReference type="ChEBI" id="CHEBI:57945"/>
        <dbReference type="EC" id="1.5.1.54"/>
    </reaction>
    <physiologicalReaction direction="right-to-left" evidence="7">
        <dbReference type="Rhea" id="RHEA:19823"/>
    </physiologicalReaction>
</comment>
<keyword evidence="4 8" id="KW-0285">Flavoprotein</keyword>
<dbReference type="SUPFAM" id="SSF51730">
    <property type="entry name" value="FAD-linked oxidoreductase"/>
    <property type="match status" value="1"/>
</dbReference>
<reference evidence="9" key="1">
    <citation type="submission" date="2022-05" db="EMBL/GenBank/DDBJ databases">
        <authorList>
            <person name="Oliphant S.A."/>
            <person name="Watson-Haigh N.S."/>
            <person name="Sumby K.M."/>
            <person name="Gardner J.M."/>
            <person name="Jiranek V."/>
        </authorList>
    </citation>
    <scope>NUCLEOTIDE SEQUENCE</scope>
    <source>
        <strain evidence="9">KI11_C11</strain>
    </source>
</reference>
<gene>
    <name evidence="9" type="ORF">M3M39_00840</name>
</gene>
<evidence type="ECO:0000256" key="5">
    <source>
        <dbReference type="ARBA" id="ARBA00022827"/>
    </source>
</evidence>
<evidence type="ECO:0000256" key="2">
    <source>
        <dbReference type="ARBA" id="ARBA00004777"/>
    </source>
</evidence>
<dbReference type="InterPro" id="IPR003171">
    <property type="entry name" value="Mehydrof_redctse-like"/>
</dbReference>
<dbReference type="Proteomes" id="UP001057025">
    <property type="component" value="Chromosome"/>
</dbReference>
<evidence type="ECO:0000256" key="1">
    <source>
        <dbReference type="ARBA" id="ARBA00001974"/>
    </source>
</evidence>
<organism evidence="9 10">
    <name type="scientific">Fructilactobacillus hinvesii</name>
    <dbReference type="NCBI Taxonomy" id="2940300"/>
    <lineage>
        <taxon>Bacteria</taxon>
        <taxon>Bacillati</taxon>
        <taxon>Bacillota</taxon>
        <taxon>Bacilli</taxon>
        <taxon>Lactobacillales</taxon>
        <taxon>Lactobacillaceae</taxon>
        <taxon>Fructilactobacillus</taxon>
    </lineage>
</organism>
<dbReference type="Pfam" id="PF02219">
    <property type="entry name" value="MTHFR"/>
    <property type="match status" value="1"/>
</dbReference>
<evidence type="ECO:0000313" key="9">
    <source>
        <dbReference type="EMBL" id="USS88065.1"/>
    </source>
</evidence>
<sequence length="271" mass="30049">MTPPFGIEVSPLATPIANQNFLEASGLGTELRPDFVSVTWGVGGQTNSSASLDLLQALVREQISVIPHLTGLYKTPMAVRQELQELERIGITKVLALRGDQNDWQTPTGYFPHATNLIQFIDQHSQLKVGAAAYPERHPESSDWGTELFYLRAKVQAGAQFFMTQFCFDLDKIFSLVERLRDVEIQVPVVVGVLPLTSTTRVHQAEAMLGHSLPDAIQKQLQATQTAAEFRQVGINLALAQIHKLQQFGLGVQLYSFNDLELIQTILQSLN</sequence>
<dbReference type="InterPro" id="IPR029041">
    <property type="entry name" value="FAD-linked_oxidoreductase-like"/>
</dbReference>
<evidence type="ECO:0000256" key="3">
    <source>
        <dbReference type="ARBA" id="ARBA00006743"/>
    </source>
</evidence>
<protein>
    <recommendedName>
        <fullName evidence="8">Methylenetetrahydrofolate reductase</fullName>
    </recommendedName>
</protein>
<keyword evidence="6 8" id="KW-0560">Oxidoreductase</keyword>